<dbReference type="Proteomes" id="UP001363622">
    <property type="component" value="Unassembled WGS sequence"/>
</dbReference>
<evidence type="ECO:0000313" key="4">
    <source>
        <dbReference type="Proteomes" id="UP001363622"/>
    </source>
</evidence>
<gene>
    <name evidence="3" type="ORF">IWZ03DRAFT_402849</name>
</gene>
<organism evidence="3 4">
    <name type="scientific">Phyllosticta citriasiana</name>
    <dbReference type="NCBI Taxonomy" id="595635"/>
    <lineage>
        <taxon>Eukaryota</taxon>
        <taxon>Fungi</taxon>
        <taxon>Dikarya</taxon>
        <taxon>Ascomycota</taxon>
        <taxon>Pezizomycotina</taxon>
        <taxon>Dothideomycetes</taxon>
        <taxon>Dothideomycetes incertae sedis</taxon>
        <taxon>Botryosphaeriales</taxon>
        <taxon>Phyllostictaceae</taxon>
        <taxon>Phyllosticta</taxon>
    </lineage>
</organism>
<keyword evidence="4" id="KW-1185">Reference proteome</keyword>
<evidence type="ECO:0000313" key="3">
    <source>
        <dbReference type="EMBL" id="KAK7523684.1"/>
    </source>
</evidence>
<reference evidence="3 4" key="1">
    <citation type="submission" date="2024-04" db="EMBL/GenBank/DDBJ databases">
        <title>Phyllosticta paracitricarpa is synonymous to the EU quarantine fungus P. citricarpa based on phylogenomic analyses.</title>
        <authorList>
            <consortium name="Lawrence Berkeley National Laboratory"/>
            <person name="Van Ingen-Buijs V.A."/>
            <person name="Van Westerhoven A.C."/>
            <person name="Haridas S."/>
            <person name="Skiadas P."/>
            <person name="Martin F."/>
            <person name="Groenewald J.Z."/>
            <person name="Crous P.W."/>
            <person name="Seidl M.F."/>
        </authorList>
    </citation>
    <scope>NUCLEOTIDE SEQUENCE [LARGE SCALE GENOMIC DNA]</scope>
    <source>
        <strain evidence="3 4">CBS 123371</strain>
    </source>
</reference>
<feature type="region of interest" description="Disordered" evidence="1">
    <location>
        <begin position="284"/>
        <end position="347"/>
    </location>
</feature>
<keyword evidence="2" id="KW-0812">Transmembrane</keyword>
<keyword evidence="2" id="KW-1133">Transmembrane helix</keyword>
<name>A0ABR1KXV5_9PEZI</name>
<sequence>MQGTRIANTRQESGRDNLPQSSRFGIGILHRDVDDKILRSRVCGVLSRVEFQRLANVLAACCLLVFPKTEGEEVRKFTRVAHGHSPIGYGVIFDESAYLNGIFDGFGHARALKEEVEFGKAEGTREEGAVVEVREAVTFFRDDAQTTGIEGRPALLDFGAVETTLQPSHLNDMHRPFIHTSTALSSPSRTAIQHVTRDQVLGQRKVEAGSNRLVSLVASTAFTIYILLAYISKKHVEVLCGTVSDDTILNTHPQDADLSSLYGGNGDRSFDGGEFRFDAPISVSAPETHPAESPPSYDELAPTPPPPLLPQSAEKDSQADAVGTPSKRRRVDDKANPPSPQPTNDQRISDLVATLFSARGSTPRAQIRAETQVSLASQLHDLETRVTTALQAQMDARTQELREELRGEVAALGEQLNEMPDEVLGEADDAMELKLNERVTNIRDELTSYVVGELREVEGLVKDDLCGASISLQLH</sequence>
<dbReference type="EMBL" id="JBBPHU010000001">
    <property type="protein sequence ID" value="KAK7523684.1"/>
    <property type="molecule type" value="Genomic_DNA"/>
</dbReference>
<keyword evidence="2" id="KW-0472">Membrane</keyword>
<accession>A0ABR1KXV5</accession>
<proteinExistence type="predicted"/>
<comment type="caution">
    <text evidence="3">The sequence shown here is derived from an EMBL/GenBank/DDBJ whole genome shotgun (WGS) entry which is preliminary data.</text>
</comment>
<protein>
    <submittedName>
        <fullName evidence="3">Uncharacterized protein</fullName>
    </submittedName>
</protein>
<evidence type="ECO:0000256" key="2">
    <source>
        <dbReference type="SAM" id="Phobius"/>
    </source>
</evidence>
<evidence type="ECO:0000256" key="1">
    <source>
        <dbReference type="SAM" id="MobiDB-lite"/>
    </source>
</evidence>
<feature type="transmembrane region" description="Helical" evidence="2">
    <location>
        <begin position="213"/>
        <end position="231"/>
    </location>
</feature>